<dbReference type="OrthoDB" id="273181at2759"/>
<keyword evidence="2" id="KW-1185">Reference proteome</keyword>
<proteinExistence type="predicted"/>
<dbReference type="Proteomes" id="UP000272942">
    <property type="component" value="Unassembled WGS sequence"/>
</dbReference>
<dbReference type="PANTHER" id="PTHR13071">
    <property type="entry name" value="MITOCHONDRIAL 28S RIBOSOMAL PROTEIN S22"/>
    <property type="match status" value="1"/>
</dbReference>
<dbReference type="Pfam" id="PF10245">
    <property type="entry name" value="MRP-S22"/>
    <property type="match status" value="1"/>
</dbReference>
<dbReference type="InterPro" id="IPR019374">
    <property type="entry name" value="Ribosomal_mS22"/>
</dbReference>
<gene>
    <name evidence="1" type="ORF">ECPE_LOCUS5437</name>
</gene>
<accession>A0A183AEQ2</accession>
<dbReference type="AlphaFoldDB" id="A0A183AEQ2"/>
<organism evidence="3">
    <name type="scientific">Echinostoma caproni</name>
    <dbReference type="NCBI Taxonomy" id="27848"/>
    <lineage>
        <taxon>Eukaryota</taxon>
        <taxon>Metazoa</taxon>
        <taxon>Spiralia</taxon>
        <taxon>Lophotrochozoa</taxon>
        <taxon>Platyhelminthes</taxon>
        <taxon>Trematoda</taxon>
        <taxon>Digenea</taxon>
        <taxon>Plagiorchiida</taxon>
        <taxon>Echinostomata</taxon>
        <taxon>Echinostomatoidea</taxon>
        <taxon>Echinostomatidae</taxon>
        <taxon>Echinostoma</taxon>
    </lineage>
</organism>
<evidence type="ECO:0000313" key="3">
    <source>
        <dbReference type="WBParaSite" id="ECPE_0000545001-mRNA-1"/>
    </source>
</evidence>
<dbReference type="WBParaSite" id="ECPE_0000545001-mRNA-1">
    <property type="protein sequence ID" value="ECPE_0000545001-mRNA-1"/>
    <property type="gene ID" value="ECPE_0000545001"/>
</dbReference>
<dbReference type="EMBL" id="UZAN01042294">
    <property type="protein sequence ID" value="VDP75530.1"/>
    <property type="molecule type" value="Genomic_DNA"/>
</dbReference>
<name>A0A183AEQ2_9TREM</name>
<reference evidence="3" key="1">
    <citation type="submission" date="2016-06" db="UniProtKB">
        <authorList>
            <consortium name="WormBaseParasite"/>
        </authorList>
    </citation>
    <scope>IDENTIFICATION</scope>
</reference>
<dbReference type="PANTHER" id="PTHR13071:SF4">
    <property type="entry name" value="SMALL RIBOSOMAL SUBUNIT PROTEIN MS22"/>
    <property type="match status" value="1"/>
</dbReference>
<evidence type="ECO:0000313" key="2">
    <source>
        <dbReference type="Proteomes" id="UP000272942"/>
    </source>
</evidence>
<dbReference type="GO" id="GO:0003735">
    <property type="term" value="F:structural constituent of ribosome"/>
    <property type="evidence" value="ECO:0007669"/>
    <property type="project" value="TreeGrafter"/>
</dbReference>
<protein>
    <submittedName>
        <fullName evidence="3">28S ribosomal protein S22, mitochondrial</fullName>
    </submittedName>
</protein>
<dbReference type="GO" id="GO:0005763">
    <property type="term" value="C:mitochondrial small ribosomal subunit"/>
    <property type="evidence" value="ECO:0007669"/>
    <property type="project" value="TreeGrafter"/>
</dbReference>
<reference evidence="1 2" key="2">
    <citation type="submission" date="2018-11" db="EMBL/GenBank/DDBJ databases">
        <authorList>
            <consortium name="Pathogen Informatics"/>
        </authorList>
    </citation>
    <scope>NUCLEOTIDE SEQUENCE [LARGE SCALE GENOMIC DNA]</scope>
    <source>
        <strain evidence="1 2">Egypt</strain>
    </source>
</reference>
<evidence type="ECO:0000313" key="1">
    <source>
        <dbReference type="EMBL" id="VDP75530.1"/>
    </source>
</evidence>
<sequence>MPSILANISRLLINGEILRKGFLSLKNLEFSTSTRFEVSDKRLQDFFSNPKIHNLLRLITYRNVEAAHKPRFRRLHEDSIKMLSEKELEAVQVFSSAFTSQRLQMPPVLAARNDNDTGRLISSDRGLQGLLPSNYRLVFTDISLGRTRRNRLIVIREPNGDLRHASMAERDRINSVYFPLPGRRLRTPLMFSPEYLQGMLERRQFLYILDRACAQFEPDDPQYIRVCHAVYDAVNQLAWTPIHTDLDELNPLRSLRHTRHFGPMVLYMILFVDNDPLSDPHRRLLKQQIHLCREGLNANETLRTVN</sequence>